<dbReference type="RefSeq" id="XP_001799540.1">
    <property type="nucleotide sequence ID" value="XM_001799488.1"/>
</dbReference>
<gene>
    <name evidence="3" type="ORF">JI435_092410</name>
</gene>
<dbReference type="EMBL" id="CP069033">
    <property type="protein sequence ID" value="QRD00701.1"/>
    <property type="molecule type" value="Genomic_DNA"/>
</dbReference>
<evidence type="ECO:0000313" key="3">
    <source>
        <dbReference type="EMBL" id="QRD00701.1"/>
    </source>
</evidence>
<evidence type="ECO:0000313" key="4">
    <source>
        <dbReference type="Proteomes" id="UP000663193"/>
    </source>
</evidence>
<dbReference type="PANTHER" id="PTHR10302">
    <property type="entry name" value="SINGLE-STRANDED DNA-BINDING PROTEIN"/>
    <property type="match status" value="1"/>
</dbReference>
<dbReference type="GO" id="GO:0003697">
    <property type="term" value="F:single-stranded DNA binding"/>
    <property type="evidence" value="ECO:0007669"/>
    <property type="project" value="InterPro"/>
</dbReference>
<dbReference type="PROSITE" id="PS50935">
    <property type="entry name" value="SSB"/>
    <property type="match status" value="1"/>
</dbReference>
<dbReference type="InterPro" id="IPR011344">
    <property type="entry name" value="ssDNA-bd"/>
</dbReference>
<sequence>MSFLLRPTLRTPALSATRAFSSTRASQLAKMTVVGRLGTAPEEVQVSGDRTLVRYVVGTNYGKGEKQKTSWFRVASFVEGAQKEYLLSVPKGSLLYVEADARMETYEDKETGAPRSNLSLIARNFDVLQRPRNESVETNDEGLVQEGSR</sequence>
<dbReference type="GO" id="GO:0006260">
    <property type="term" value="P:DNA replication"/>
    <property type="evidence" value="ECO:0007669"/>
    <property type="project" value="InterPro"/>
</dbReference>
<dbReference type="Pfam" id="PF00436">
    <property type="entry name" value="SSB"/>
    <property type="match status" value="1"/>
</dbReference>
<keyword evidence="4" id="KW-1185">Reference proteome</keyword>
<dbReference type="KEGG" id="pno:SNOG_09241"/>
<evidence type="ECO:0008006" key="5">
    <source>
        <dbReference type="Google" id="ProtNLM"/>
    </source>
</evidence>
<dbReference type="OMA" id="TQYVRKG"/>
<dbReference type="PANTHER" id="PTHR10302:SF0">
    <property type="entry name" value="SINGLE-STRANDED DNA-BINDING PROTEIN, MITOCHONDRIAL"/>
    <property type="match status" value="1"/>
</dbReference>
<dbReference type="VEuPathDB" id="FungiDB:JI435_092410"/>
<dbReference type="CDD" id="cd04496">
    <property type="entry name" value="SSB_OBF"/>
    <property type="match status" value="1"/>
</dbReference>
<accession>A0A7U2FD17</accession>
<dbReference type="InterPro" id="IPR012340">
    <property type="entry name" value="NA-bd_OB-fold"/>
</dbReference>
<proteinExistence type="predicted"/>
<dbReference type="SUPFAM" id="SSF50249">
    <property type="entry name" value="Nucleic acid-binding proteins"/>
    <property type="match status" value="1"/>
</dbReference>
<dbReference type="Proteomes" id="UP000663193">
    <property type="component" value="Chromosome 11"/>
</dbReference>
<keyword evidence="1 2" id="KW-0238">DNA-binding</keyword>
<dbReference type="OrthoDB" id="1078367at2759"/>
<evidence type="ECO:0000256" key="2">
    <source>
        <dbReference type="PROSITE-ProRule" id="PRU00252"/>
    </source>
</evidence>
<dbReference type="AlphaFoldDB" id="A0A7U2FD17"/>
<dbReference type="Gene3D" id="2.40.50.140">
    <property type="entry name" value="Nucleic acid-binding proteins"/>
    <property type="match status" value="1"/>
</dbReference>
<organism evidence="3 4">
    <name type="scientific">Phaeosphaeria nodorum (strain SN15 / ATCC MYA-4574 / FGSC 10173)</name>
    <name type="common">Glume blotch fungus</name>
    <name type="synonym">Parastagonospora nodorum</name>
    <dbReference type="NCBI Taxonomy" id="321614"/>
    <lineage>
        <taxon>Eukaryota</taxon>
        <taxon>Fungi</taxon>
        <taxon>Dikarya</taxon>
        <taxon>Ascomycota</taxon>
        <taxon>Pezizomycotina</taxon>
        <taxon>Dothideomycetes</taxon>
        <taxon>Pleosporomycetidae</taxon>
        <taxon>Pleosporales</taxon>
        <taxon>Pleosporineae</taxon>
        <taxon>Phaeosphaeriaceae</taxon>
        <taxon>Parastagonospora</taxon>
    </lineage>
</organism>
<evidence type="ECO:0000256" key="1">
    <source>
        <dbReference type="ARBA" id="ARBA00023125"/>
    </source>
</evidence>
<name>A0A7U2FD17_PHANO</name>
<dbReference type="InterPro" id="IPR000424">
    <property type="entry name" value="Primosome_PriB/ssb"/>
</dbReference>
<reference evidence="4" key="1">
    <citation type="journal article" date="2021" name="BMC Genomics">
        <title>Chromosome-level genome assembly and manually-curated proteome of model necrotroph Parastagonospora nodorum Sn15 reveals a genome-wide trove of candidate effector homologs, and redundancy of virulence-related functions within an accessory chromosome.</title>
        <authorList>
            <person name="Bertazzoni S."/>
            <person name="Jones D.A.B."/>
            <person name="Phan H.T."/>
            <person name="Tan K.-C."/>
            <person name="Hane J.K."/>
        </authorList>
    </citation>
    <scope>NUCLEOTIDE SEQUENCE [LARGE SCALE GENOMIC DNA]</scope>
    <source>
        <strain evidence="4">SN15 / ATCC MYA-4574 / FGSC 10173)</strain>
    </source>
</reference>
<protein>
    <recommendedName>
        <fullName evidence="5">SsDNA binding protein</fullName>
    </recommendedName>
</protein>